<sequence length="326" mass="38617">MHNKQTKVVLFPKWKDTLEEESLIALKEKRYHEALEKLEKLISYNINNHEIVIGKLICLMELDRYDEAQKLCEDLMKNNDENYYHYVHIYLTILFQTNQYSLLMEQVEYEFAQPGIPEMIREQFQQLYDMSYNMNSELKTEKSVQYINELWKAVKAENHVHQWSLVEKLRKISAVPVASVKKLLVNDKIHPVVKTAIFAWMQEVDVSESIEIQKFDIYMSVIPNATTPLNMHPAMKRTMLFISDLEQRNPSLYKLVEKLLYRYCYVRYPIMPAEKDIAALADALIIIGEENMKIHTENKKKTDEKRNHFVEEVQLCEALYLTVLEA</sequence>
<gene>
    <name evidence="1" type="primary">ddcA</name>
    <name evidence="1" type="ORF">GCM10009001_17500</name>
</gene>
<dbReference type="RefSeq" id="WP_343812185.1">
    <property type="nucleotide sequence ID" value="NZ_BAAADS010000012.1"/>
</dbReference>
<accession>A0ABP3R1X8</accession>
<dbReference type="Pfam" id="PF14559">
    <property type="entry name" value="TPR_19"/>
    <property type="match status" value="1"/>
</dbReference>
<name>A0ABP3R1X8_9BACI</name>
<comment type="caution">
    <text evidence="1">The sequence shown here is derived from an EMBL/GenBank/DDBJ whole genome shotgun (WGS) entry which is preliminary data.</text>
</comment>
<keyword evidence="2" id="KW-1185">Reference proteome</keyword>
<proteinExistence type="predicted"/>
<organism evidence="1 2">
    <name type="scientific">Virgibacillus siamensis</name>
    <dbReference type="NCBI Taxonomy" id="480071"/>
    <lineage>
        <taxon>Bacteria</taxon>
        <taxon>Bacillati</taxon>
        <taxon>Bacillota</taxon>
        <taxon>Bacilli</taxon>
        <taxon>Bacillales</taxon>
        <taxon>Bacillaceae</taxon>
        <taxon>Virgibacillus</taxon>
    </lineage>
</organism>
<protein>
    <submittedName>
        <fullName evidence="1">DNA damage checkpoint antagonist DdcA</fullName>
    </submittedName>
</protein>
<reference evidence="2" key="1">
    <citation type="journal article" date="2019" name="Int. J. Syst. Evol. Microbiol.">
        <title>The Global Catalogue of Microorganisms (GCM) 10K type strain sequencing project: providing services to taxonomists for standard genome sequencing and annotation.</title>
        <authorList>
            <consortium name="The Broad Institute Genomics Platform"/>
            <consortium name="The Broad Institute Genome Sequencing Center for Infectious Disease"/>
            <person name="Wu L."/>
            <person name="Ma J."/>
        </authorList>
    </citation>
    <scope>NUCLEOTIDE SEQUENCE [LARGE SCALE GENOMIC DNA]</scope>
    <source>
        <strain evidence="2">JCM 15395</strain>
    </source>
</reference>
<dbReference type="InterPro" id="IPR011990">
    <property type="entry name" value="TPR-like_helical_dom_sf"/>
</dbReference>
<dbReference type="Gene3D" id="1.25.40.10">
    <property type="entry name" value="Tetratricopeptide repeat domain"/>
    <property type="match status" value="1"/>
</dbReference>
<dbReference type="SUPFAM" id="SSF48452">
    <property type="entry name" value="TPR-like"/>
    <property type="match status" value="1"/>
</dbReference>
<dbReference type="Proteomes" id="UP001500866">
    <property type="component" value="Unassembled WGS sequence"/>
</dbReference>
<dbReference type="SUPFAM" id="SSF116965">
    <property type="entry name" value="Hypothetical protein MPN330"/>
    <property type="match status" value="1"/>
</dbReference>
<evidence type="ECO:0000313" key="2">
    <source>
        <dbReference type="Proteomes" id="UP001500866"/>
    </source>
</evidence>
<dbReference type="EMBL" id="BAAADS010000012">
    <property type="protein sequence ID" value="GAA0601306.1"/>
    <property type="molecule type" value="Genomic_DNA"/>
</dbReference>
<evidence type="ECO:0000313" key="1">
    <source>
        <dbReference type="EMBL" id="GAA0601306.1"/>
    </source>
</evidence>